<name>A0A9D4HTC7_DREPO</name>
<dbReference type="InterPro" id="IPR045063">
    <property type="entry name" value="Dynamin_N"/>
</dbReference>
<proteinExistence type="predicted"/>
<accession>A0A9D4HTC7</accession>
<dbReference type="AlphaFoldDB" id="A0A9D4HTC7"/>
<evidence type="ECO:0000313" key="2">
    <source>
        <dbReference type="EMBL" id="KAH3734290.1"/>
    </source>
</evidence>
<feature type="domain" description="Dynamin N-terminal" evidence="1">
    <location>
        <begin position="123"/>
        <end position="201"/>
    </location>
</feature>
<evidence type="ECO:0000259" key="1">
    <source>
        <dbReference type="Pfam" id="PF00350"/>
    </source>
</evidence>
<sequence length="231" mass="26746">MIDEVKCTKTDDNVDSMDIDGAKTWLERRDIKHYHVLLEDMKNLIRTITQTQLATDPLSEAMTKALSKCRQMQLDFSEIYKNFDEGLKKLPKDAKTSIQTEFKKIDSKLATYIQRLSEPNCIILVAGETSAGKSSFLNLLMERDVLPTSHLAATSTICLIHPIELESTRYFEVHLNGKKPKKYIVSKQNENEMLTKLQKKLVCREERYRNARVDIYWQVPLLDYNVSIMLP</sequence>
<dbReference type="Proteomes" id="UP000828390">
    <property type="component" value="Unassembled WGS sequence"/>
</dbReference>
<gene>
    <name evidence="2" type="ORF">DPMN_040729</name>
</gene>
<reference evidence="2" key="1">
    <citation type="journal article" date="2019" name="bioRxiv">
        <title>The Genome of the Zebra Mussel, Dreissena polymorpha: A Resource for Invasive Species Research.</title>
        <authorList>
            <person name="McCartney M.A."/>
            <person name="Auch B."/>
            <person name="Kono T."/>
            <person name="Mallez S."/>
            <person name="Zhang Y."/>
            <person name="Obille A."/>
            <person name="Becker A."/>
            <person name="Abrahante J.E."/>
            <person name="Garbe J."/>
            <person name="Badalamenti J.P."/>
            <person name="Herman A."/>
            <person name="Mangelson H."/>
            <person name="Liachko I."/>
            <person name="Sullivan S."/>
            <person name="Sone E.D."/>
            <person name="Koren S."/>
            <person name="Silverstein K.A.T."/>
            <person name="Beckman K.B."/>
            <person name="Gohl D.M."/>
        </authorList>
    </citation>
    <scope>NUCLEOTIDE SEQUENCE</scope>
    <source>
        <strain evidence="2">Duluth1</strain>
        <tissue evidence="2">Whole animal</tissue>
    </source>
</reference>
<evidence type="ECO:0000313" key="3">
    <source>
        <dbReference type="Proteomes" id="UP000828390"/>
    </source>
</evidence>
<organism evidence="2 3">
    <name type="scientific">Dreissena polymorpha</name>
    <name type="common">Zebra mussel</name>
    <name type="synonym">Mytilus polymorpha</name>
    <dbReference type="NCBI Taxonomy" id="45954"/>
    <lineage>
        <taxon>Eukaryota</taxon>
        <taxon>Metazoa</taxon>
        <taxon>Spiralia</taxon>
        <taxon>Lophotrochozoa</taxon>
        <taxon>Mollusca</taxon>
        <taxon>Bivalvia</taxon>
        <taxon>Autobranchia</taxon>
        <taxon>Heteroconchia</taxon>
        <taxon>Euheterodonta</taxon>
        <taxon>Imparidentia</taxon>
        <taxon>Neoheterodontei</taxon>
        <taxon>Myida</taxon>
        <taxon>Dreissenoidea</taxon>
        <taxon>Dreissenidae</taxon>
        <taxon>Dreissena</taxon>
    </lineage>
</organism>
<keyword evidence="3" id="KW-1185">Reference proteome</keyword>
<dbReference type="Gene3D" id="3.40.50.300">
    <property type="entry name" value="P-loop containing nucleotide triphosphate hydrolases"/>
    <property type="match status" value="1"/>
</dbReference>
<dbReference type="SUPFAM" id="SSF52540">
    <property type="entry name" value="P-loop containing nucleoside triphosphate hydrolases"/>
    <property type="match status" value="1"/>
</dbReference>
<protein>
    <recommendedName>
        <fullName evidence="1">Dynamin N-terminal domain-containing protein</fullName>
    </recommendedName>
</protein>
<dbReference type="InterPro" id="IPR027417">
    <property type="entry name" value="P-loop_NTPase"/>
</dbReference>
<comment type="caution">
    <text evidence="2">The sequence shown here is derived from an EMBL/GenBank/DDBJ whole genome shotgun (WGS) entry which is preliminary data.</text>
</comment>
<dbReference type="PANTHER" id="PTHR26392">
    <property type="entry name" value="MITOGEN-ACTIVATED PROTEIN KINASE KINASE KINASE 7-RELATED"/>
    <property type="match status" value="1"/>
</dbReference>
<dbReference type="PANTHER" id="PTHR26392:SF92">
    <property type="entry name" value="PROTEIN KINASE DOMAIN-CONTAINING PROTEIN"/>
    <property type="match status" value="1"/>
</dbReference>
<reference evidence="2" key="2">
    <citation type="submission" date="2020-11" db="EMBL/GenBank/DDBJ databases">
        <authorList>
            <person name="McCartney M.A."/>
            <person name="Auch B."/>
            <person name="Kono T."/>
            <person name="Mallez S."/>
            <person name="Becker A."/>
            <person name="Gohl D.M."/>
            <person name="Silverstein K.A.T."/>
            <person name="Koren S."/>
            <person name="Bechman K.B."/>
            <person name="Herman A."/>
            <person name="Abrahante J.E."/>
            <person name="Garbe J."/>
        </authorList>
    </citation>
    <scope>NUCLEOTIDE SEQUENCE</scope>
    <source>
        <strain evidence="2">Duluth1</strain>
        <tissue evidence="2">Whole animal</tissue>
    </source>
</reference>
<dbReference type="EMBL" id="JAIWYP010000011">
    <property type="protein sequence ID" value="KAH3734290.1"/>
    <property type="molecule type" value="Genomic_DNA"/>
</dbReference>
<dbReference type="Pfam" id="PF00350">
    <property type="entry name" value="Dynamin_N"/>
    <property type="match status" value="1"/>
</dbReference>